<evidence type="ECO:0000313" key="2">
    <source>
        <dbReference type="Proteomes" id="UP000439550"/>
    </source>
</evidence>
<gene>
    <name evidence="1" type="ORF">GHI93_11235</name>
</gene>
<sequence length="139" mass="16332">MQMIKTIDVPREFIFEKIIESGLYDIEKQTGKRPKVMNLKGFSYVKTFRKNQKGTIKFDEVAGPSVYAFTTSTQRNTFHTRWEFHKIDDRTTDVVITEEQLSNGFFQKLNDLLVNFVLGRFKKRQIIAMIDTIQKAYHG</sequence>
<organism evidence="1 2">
    <name type="scientific">Lactococcus hircilactis</name>
    <dbReference type="NCBI Taxonomy" id="1494462"/>
    <lineage>
        <taxon>Bacteria</taxon>
        <taxon>Bacillati</taxon>
        <taxon>Bacillota</taxon>
        <taxon>Bacilli</taxon>
        <taxon>Lactobacillales</taxon>
        <taxon>Streptococcaceae</taxon>
        <taxon>Lactococcus</taxon>
    </lineage>
</organism>
<proteinExistence type="predicted"/>
<accession>A0A7X2D2I4</accession>
<dbReference type="InterPro" id="IPR021701">
    <property type="entry name" value="DUF3284"/>
</dbReference>
<dbReference type="Proteomes" id="UP000439550">
    <property type="component" value="Unassembled WGS sequence"/>
</dbReference>
<dbReference type="Pfam" id="PF11687">
    <property type="entry name" value="DUF3284"/>
    <property type="match status" value="1"/>
</dbReference>
<comment type="caution">
    <text evidence="1">The sequence shown here is derived from an EMBL/GenBank/DDBJ whole genome shotgun (WGS) entry which is preliminary data.</text>
</comment>
<evidence type="ECO:0000313" key="1">
    <source>
        <dbReference type="EMBL" id="MQW40492.1"/>
    </source>
</evidence>
<keyword evidence="2" id="KW-1185">Reference proteome</keyword>
<protein>
    <submittedName>
        <fullName evidence="1">DUF3284 domain-containing protein</fullName>
    </submittedName>
</protein>
<dbReference type="AlphaFoldDB" id="A0A7X2D2I4"/>
<name>A0A7X2D2I4_9LACT</name>
<reference evidence="1 2" key="1">
    <citation type="submission" date="2019-10" db="EMBL/GenBank/DDBJ databases">
        <authorList>
            <person name="Dong K."/>
        </authorList>
    </citation>
    <scope>NUCLEOTIDE SEQUENCE [LARGE SCALE GENOMIC DNA]</scope>
    <source>
        <strain evidence="1 2">DSM 28960</strain>
    </source>
</reference>
<dbReference type="RefSeq" id="WP_153497123.1">
    <property type="nucleotide sequence ID" value="NZ_CBCRWP010000004.1"/>
</dbReference>
<dbReference type="OrthoDB" id="2361512at2"/>
<dbReference type="EMBL" id="WITJ01000021">
    <property type="protein sequence ID" value="MQW40492.1"/>
    <property type="molecule type" value="Genomic_DNA"/>
</dbReference>